<sequence length="92" mass="10312">MTLLDDKIMANIDDDDDDDDDREGLRGSRGVQRGDRWRRGWSQAMALTMKLMCLQLSYMAKINVDFVSLCSNSNNSSSSSLDAFIMGHLFAA</sequence>
<protein>
    <submittedName>
        <fullName evidence="2">GH10211</fullName>
    </submittedName>
</protein>
<gene>
    <name evidence="2" type="primary">Dgri\GH10211</name>
    <name evidence="2" type="ORF">Dgri_GH10211</name>
</gene>
<evidence type="ECO:0000256" key="1">
    <source>
        <dbReference type="SAM" id="MobiDB-lite"/>
    </source>
</evidence>
<dbReference type="InParanoid" id="B4JBH5"/>
<reference evidence="2 3" key="1">
    <citation type="journal article" date="2007" name="Nature">
        <title>Evolution of genes and genomes on the Drosophila phylogeny.</title>
        <authorList>
            <consortium name="Drosophila 12 Genomes Consortium"/>
            <person name="Clark A.G."/>
            <person name="Eisen M.B."/>
            <person name="Smith D.R."/>
            <person name="Bergman C.M."/>
            <person name="Oliver B."/>
            <person name="Markow T.A."/>
            <person name="Kaufman T.C."/>
            <person name="Kellis M."/>
            <person name="Gelbart W."/>
            <person name="Iyer V.N."/>
            <person name="Pollard D.A."/>
            <person name="Sackton T.B."/>
            <person name="Larracuente A.M."/>
            <person name="Singh N.D."/>
            <person name="Abad J.P."/>
            <person name="Abt D.N."/>
            <person name="Adryan B."/>
            <person name="Aguade M."/>
            <person name="Akashi H."/>
            <person name="Anderson W.W."/>
            <person name="Aquadro C.F."/>
            <person name="Ardell D.H."/>
            <person name="Arguello R."/>
            <person name="Artieri C.G."/>
            <person name="Barbash D.A."/>
            <person name="Barker D."/>
            <person name="Barsanti P."/>
            <person name="Batterham P."/>
            <person name="Batzoglou S."/>
            <person name="Begun D."/>
            <person name="Bhutkar A."/>
            <person name="Blanco E."/>
            <person name="Bosak S.A."/>
            <person name="Bradley R.K."/>
            <person name="Brand A.D."/>
            <person name="Brent M.R."/>
            <person name="Brooks A.N."/>
            <person name="Brown R.H."/>
            <person name="Butlin R.K."/>
            <person name="Caggese C."/>
            <person name="Calvi B.R."/>
            <person name="Bernardo de Carvalho A."/>
            <person name="Caspi A."/>
            <person name="Castrezana S."/>
            <person name="Celniker S.E."/>
            <person name="Chang J.L."/>
            <person name="Chapple C."/>
            <person name="Chatterji S."/>
            <person name="Chinwalla A."/>
            <person name="Civetta A."/>
            <person name="Clifton S.W."/>
            <person name="Comeron J.M."/>
            <person name="Costello J.C."/>
            <person name="Coyne J.A."/>
            <person name="Daub J."/>
            <person name="David R.G."/>
            <person name="Delcher A.L."/>
            <person name="Delehaunty K."/>
            <person name="Do C.B."/>
            <person name="Ebling H."/>
            <person name="Edwards K."/>
            <person name="Eickbush T."/>
            <person name="Evans J.D."/>
            <person name="Filipski A."/>
            <person name="Findeiss S."/>
            <person name="Freyhult E."/>
            <person name="Fulton L."/>
            <person name="Fulton R."/>
            <person name="Garcia A.C."/>
            <person name="Gardiner A."/>
            <person name="Garfield D.A."/>
            <person name="Garvin B.E."/>
            <person name="Gibson G."/>
            <person name="Gilbert D."/>
            <person name="Gnerre S."/>
            <person name="Godfrey J."/>
            <person name="Good R."/>
            <person name="Gotea V."/>
            <person name="Gravely B."/>
            <person name="Greenberg A.J."/>
            <person name="Griffiths-Jones S."/>
            <person name="Gross S."/>
            <person name="Guigo R."/>
            <person name="Gustafson E.A."/>
            <person name="Haerty W."/>
            <person name="Hahn M.W."/>
            <person name="Halligan D.L."/>
            <person name="Halpern A.L."/>
            <person name="Halter G.M."/>
            <person name="Han M.V."/>
            <person name="Heger A."/>
            <person name="Hillier L."/>
            <person name="Hinrichs A.S."/>
            <person name="Holmes I."/>
            <person name="Hoskins R.A."/>
            <person name="Hubisz M.J."/>
            <person name="Hultmark D."/>
            <person name="Huntley M.A."/>
            <person name="Jaffe D.B."/>
            <person name="Jagadeeshan S."/>
            <person name="Jeck W.R."/>
            <person name="Johnson J."/>
            <person name="Jones C.D."/>
            <person name="Jordan W.C."/>
            <person name="Karpen G.H."/>
            <person name="Kataoka E."/>
            <person name="Keightley P.D."/>
            <person name="Kheradpour P."/>
            <person name="Kirkness E.F."/>
            <person name="Koerich L.B."/>
            <person name="Kristiansen K."/>
            <person name="Kudrna D."/>
            <person name="Kulathinal R.J."/>
            <person name="Kumar S."/>
            <person name="Kwok R."/>
            <person name="Lander E."/>
            <person name="Langley C.H."/>
            <person name="Lapoint R."/>
            <person name="Lazzaro B.P."/>
            <person name="Lee S.J."/>
            <person name="Levesque L."/>
            <person name="Li R."/>
            <person name="Lin C.F."/>
            <person name="Lin M.F."/>
            <person name="Lindblad-Toh K."/>
            <person name="Llopart A."/>
            <person name="Long M."/>
            <person name="Low L."/>
            <person name="Lozovsky E."/>
            <person name="Lu J."/>
            <person name="Luo M."/>
            <person name="Machado C.A."/>
            <person name="Makalowski W."/>
            <person name="Marzo M."/>
            <person name="Matsuda M."/>
            <person name="Matzkin L."/>
            <person name="McAllister B."/>
            <person name="McBride C.S."/>
            <person name="McKernan B."/>
            <person name="McKernan K."/>
            <person name="Mendez-Lago M."/>
            <person name="Minx P."/>
            <person name="Mollenhauer M.U."/>
            <person name="Montooth K."/>
            <person name="Mount S.M."/>
            <person name="Mu X."/>
            <person name="Myers E."/>
            <person name="Negre B."/>
            <person name="Newfeld S."/>
            <person name="Nielsen R."/>
            <person name="Noor M.A."/>
            <person name="O'Grady P."/>
            <person name="Pachter L."/>
            <person name="Papaceit M."/>
            <person name="Parisi M.J."/>
            <person name="Parisi M."/>
            <person name="Parts L."/>
            <person name="Pedersen J.S."/>
            <person name="Pesole G."/>
            <person name="Phillippy A.M."/>
            <person name="Ponting C.P."/>
            <person name="Pop M."/>
            <person name="Porcelli D."/>
            <person name="Powell J.R."/>
            <person name="Prohaska S."/>
            <person name="Pruitt K."/>
            <person name="Puig M."/>
            <person name="Quesneville H."/>
            <person name="Ram K.R."/>
            <person name="Rand D."/>
            <person name="Rasmussen M.D."/>
            <person name="Reed L.K."/>
            <person name="Reenan R."/>
            <person name="Reily A."/>
            <person name="Remington K.A."/>
            <person name="Rieger T.T."/>
            <person name="Ritchie M.G."/>
            <person name="Robin C."/>
            <person name="Rogers Y.H."/>
            <person name="Rohde C."/>
            <person name="Rozas J."/>
            <person name="Rubenfield M.J."/>
            <person name="Ruiz A."/>
            <person name="Russo S."/>
            <person name="Salzberg S.L."/>
            <person name="Sanchez-Gracia A."/>
            <person name="Saranga D.J."/>
            <person name="Sato H."/>
            <person name="Schaeffer S.W."/>
            <person name="Schatz M.C."/>
            <person name="Schlenke T."/>
            <person name="Schwartz R."/>
            <person name="Segarra C."/>
            <person name="Singh R.S."/>
            <person name="Sirot L."/>
            <person name="Sirota M."/>
            <person name="Sisneros N.B."/>
            <person name="Smith C.D."/>
            <person name="Smith T.F."/>
            <person name="Spieth J."/>
            <person name="Stage D.E."/>
            <person name="Stark A."/>
            <person name="Stephan W."/>
            <person name="Strausberg R.L."/>
            <person name="Strempel S."/>
            <person name="Sturgill D."/>
            <person name="Sutton G."/>
            <person name="Sutton G.G."/>
            <person name="Tao W."/>
            <person name="Teichmann S."/>
            <person name="Tobari Y.N."/>
            <person name="Tomimura Y."/>
            <person name="Tsolas J.M."/>
            <person name="Valente V.L."/>
            <person name="Venter E."/>
            <person name="Venter J.C."/>
            <person name="Vicario S."/>
            <person name="Vieira F.G."/>
            <person name="Vilella A.J."/>
            <person name="Villasante A."/>
            <person name="Walenz B."/>
            <person name="Wang J."/>
            <person name="Wasserman M."/>
            <person name="Watts T."/>
            <person name="Wilson D."/>
            <person name="Wilson R.K."/>
            <person name="Wing R.A."/>
            <person name="Wolfner M.F."/>
            <person name="Wong A."/>
            <person name="Wong G.K."/>
            <person name="Wu C.I."/>
            <person name="Wu G."/>
            <person name="Yamamoto D."/>
            <person name="Yang H.P."/>
            <person name="Yang S.P."/>
            <person name="Yorke J.A."/>
            <person name="Yoshida K."/>
            <person name="Zdobnov E."/>
            <person name="Zhang P."/>
            <person name="Zhang Y."/>
            <person name="Zimin A.V."/>
            <person name="Baldwin J."/>
            <person name="Abdouelleil A."/>
            <person name="Abdulkadir J."/>
            <person name="Abebe A."/>
            <person name="Abera B."/>
            <person name="Abreu J."/>
            <person name="Acer S.C."/>
            <person name="Aftuck L."/>
            <person name="Alexander A."/>
            <person name="An P."/>
            <person name="Anderson E."/>
            <person name="Anderson S."/>
            <person name="Arachi H."/>
            <person name="Azer M."/>
            <person name="Bachantsang P."/>
            <person name="Barry A."/>
            <person name="Bayul T."/>
            <person name="Berlin A."/>
            <person name="Bessette D."/>
            <person name="Bloom T."/>
            <person name="Blye J."/>
            <person name="Boguslavskiy L."/>
            <person name="Bonnet C."/>
            <person name="Boukhgalter B."/>
            <person name="Bourzgui I."/>
            <person name="Brown A."/>
            <person name="Cahill P."/>
            <person name="Channer S."/>
            <person name="Cheshatsang Y."/>
            <person name="Chuda L."/>
            <person name="Citroen M."/>
            <person name="Collymore A."/>
            <person name="Cooke P."/>
            <person name="Costello M."/>
            <person name="D'Aco K."/>
            <person name="Daza R."/>
            <person name="De Haan G."/>
            <person name="DeGray S."/>
            <person name="DeMaso C."/>
            <person name="Dhargay N."/>
            <person name="Dooley K."/>
            <person name="Dooley E."/>
            <person name="Doricent M."/>
            <person name="Dorje P."/>
            <person name="Dorjee K."/>
            <person name="Dupes A."/>
            <person name="Elong R."/>
            <person name="Falk J."/>
            <person name="Farina A."/>
            <person name="Faro S."/>
            <person name="Ferguson D."/>
            <person name="Fisher S."/>
            <person name="Foley C.D."/>
            <person name="Franke A."/>
            <person name="Friedrich D."/>
            <person name="Gadbois L."/>
            <person name="Gearin G."/>
            <person name="Gearin C.R."/>
            <person name="Giannoukos G."/>
            <person name="Goode T."/>
            <person name="Graham J."/>
            <person name="Grandbois E."/>
            <person name="Grewal S."/>
            <person name="Gyaltsen K."/>
            <person name="Hafez N."/>
            <person name="Hagos B."/>
            <person name="Hall J."/>
            <person name="Henson C."/>
            <person name="Hollinger A."/>
            <person name="Honan T."/>
            <person name="Huard M.D."/>
            <person name="Hughes L."/>
            <person name="Hurhula B."/>
            <person name="Husby M.E."/>
            <person name="Kamat A."/>
            <person name="Kanga B."/>
            <person name="Kashin S."/>
            <person name="Khazanovich D."/>
            <person name="Kisner P."/>
            <person name="Lance K."/>
            <person name="Lara M."/>
            <person name="Lee W."/>
            <person name="Lennon N."/>
            <person name="Letendre F."/>
            <person name="LeVine R."/>
            <person name="Lipovsky A."/>
            <person name="Liu X."/>
            <person name="Liu J."/>
            <person name="Liu S."/>
            <person name="Lokyitsang T."/>
            <person name="Lokyitsang Y."/>
            <person name="Lubonja R."/>
            <person name="Lui A."/>
            <person name="MacDonald P."/>
            <person name="Magnisalis V."/>
            <person name="Maru K."/>
            <person name="Matthews C."/>
            <person name="McCusker W."/>
            <person name="McDonough S."/>
            <person name="Mehta T."/>
            <person name="Meldrim J."/>
            <person name="Meneus L."/>
            <person name="Mihai O."/>
            <person name="Mihalev A."/>
            <person name="Mihova T."/>
            <person name="Mittelman R."/>
            <person name="Mlenga V."/>
            <person name="Montmayeur A."/>
            <person name="Mulrain L."/>
            <person name="Navidi A."/>
            <person name="Naylor J."/>
            <person name="Negash T."/>
            <person name="Nguyen T."/>
            <person name="Nguyen N."/>
            <person name="Nicol R."/>
            <person name="Norbu C."/>
            <person name="Norbu N."/>
            <person name="Novod N."/>
            <person name="O'Neill B."/>
            <person name="Osman S."/>
            <person name="Markiewicz E."/>
            <person name="Oyono O.L."/>
            <person name="Patti C."/>
            <person name="Phunkhang P."/>
            <person name="Pierre F."/>
            <person name="Priest M."/>
            <person name="Raghuraman S."/>
            <person name="Rege F."/>
            <person name="Reyes R."/>
            <person name="Rise C."/>
            <person name="Rogov P."/>
            <person name="Ross K."/>
            <person name="Ryan E."/>
            <person name="Settipalli S."/>
            <person name="Shea T."/>
            <person name="Sherpa N."/>
            <person name="Shi L."/>
            <person name="Shih D."/>
            <person name="Sparrow T."/>
            <person name="Spaulding J."/>
            <person name="Stalker J."/>
            <person name="Stange-Thomann N."/>
            <person name="Stavropoulos S."/>
            <person name="Stone C."/>
            <person name="Strader C."/>
            <person name="Tesfaye S."/>
            <person name="Thomson T."/>
            <person name="Thoulutsang Y."/>
            <person name="Thoulutsang D."/>
            <person name="Topham K."/>
            <person name="Topping I."/>
            <person name="Tsamla T."/>
            <person name="Vassiliev H."/>
            <person name="Vo A."/>
            <person name="Wangchuk T."/>
            <person name="Wangdi T."/>
            <person name="Weiand M."/>
            <person name="Wilkinson J."/>
            <person name="Wilson A."/>
            <person name="Yadav S."/>
            <person name="Young G."/>
            <person name="Yu Q."/>
            <person name="Zembek L."/>
            <person name="Zhong D."/>
            <person name="Zimmer A."/>
            <person name="Zwirko Z."/>
            <person name="Jaffe D.B."/>
            <person name="Alvarez P."/>
            <person name="Brockman W."/>
            <person name="Butler J."/>
            <person name="Chin C."/>
            <person name="Gnerre S."/>
            <person name="Grabherr M."/>
            <person name="Kleber M."/>
            <person name="Mauceli E."/>
            <person name="MacCallum I."/>
        </authorList>
    </citation>
    <scope>NUCLEOTIDE SEQUENCE [LARGE SCALE GENOMIC DNA]</scope>
    <source>
        <strain evidence="3">Tucson 15287-2541.00</strain>
    </source>
</reference>
<evidence type="ECO:0000313" key="3">
    <source>
        <dbReference type="Proteomes" id="UP000001070"/>
    </source>
</evidence>
<accession>B4JBH5</accession>
<organism evidence="3">
    <name type="scientific">Drosophila grimshawi</name>
    <name type="common">Hawaiian fruit fly</name>
    <name type="synonym">Idiomyia grimshawi</name>
    <dbReference type="NCBI Taxonomy" id="7222"/>
    <lineage>
        <taxon>Eukaryota</taxon>
        <taxon>Metazoa</taxon>
        <taxon>Ecdysozoa</taxon>
        <taxon>Arthropoda</taxon>
        <taxon>Hexapoda</taxon>
        <taxon>Insecta</taxon>
        <taxon>Pterygota</taxon>
        <taxon>Neoptera</taxon>
        <taxon>Endopterygota</taxon>
        <taxon>Diptera</taxon>
        <taxon>Brachycera</taxon>
        <taxon>Muscomorpha</taxon>
        <taxon>Ephydroidea</taxon>
        <taxon>Drosophilidae</taxon>
        <taxon>Drosophila</taxon>
        <taxon>Hawaiian Drosophila</taxon>
    </lineage>
</organism>
<feature type="compositionally biased region" description="Acidic residues" evidence="1">
    <location>
        <begin position="12"/>
        <end position="22"/>
    </location>
</feature>
<feature type="region of interest" description="Disordered" evidence="1">
    <location>
        <begin position="11"/>
        <end position="30"/>
    </location>
</feature>
<dbReference type="Proteomes" id="UP000001070">
    <property type="component" value="Unassembled WGS sequence"/>
</dbReference>
<dbReference type="HOGENOM" id="CLU_2415582_0_0_1"/>
<keyword evidence="3" id="KW-1185">Reference proteome</keyword>
<proteinExistence type="predicted"/>
<evidence type="ECO:0000313" key="2">
    <source>
        <dbReference type="EMBL" id="EDW03998.1"/>
    </source>
</evidence>
<dbReference type="AlphaFoldDB" id="B4JBH5"/>
<dbReference type="EMBL" id="CH916368">
    <property type="protein sequence ID" value="EDW03998.1"/>
    <property type="molecule type" value="Genomic_DNA"/>
</dbReference>
<name>B4JBH5_DROGR</name>